<evidence type="ECO:0000313" key="10">
    <source>
        <dbReference type="EMBL" id="MBD1373818.1"/>
    </source>
</evidence>
<dbReference type="PANTHER" id="PTHR43586">
    <property type="entry name" value="CYSTEINE DESULFURASE"/>
    <property type="match status" value="1"/>
</dbReference>
<dbReference type="InterPro" id="IPR015421">
    <property type="entry name" value="PyrdxlP-dep_Trfase_major"/>
</dbReference>
<sequence>MNRFHQDFPILKQEVNGSPLVYLDSSATSQKPAQVIDAIDAYYKQINSNVHRGVHTLGTMATDAYEGAREKVRALIHARTTKEIIFNRGTTTGINLVARSYAAAKLTADDEILLTPAEHHSNLIPWQQAAKSSGAQLKYFELEPDGSLDLAKAKKMITSRTKVIAINHVSNVMGTIHPLKELAKLVHAHGGVIAVDGAQSVPHLKVDVQDLDVDFYTFSGHKMFGPTGIGVLYGKEALLDQMEPVEFGGEMIDHVDLYESTWKELPWKFEGGTPIIAGAIGLGAAIDYINSIGIEVIEKHDLEISQYAYDQLASHIEGISLYGPKQGRMGMVTFNLGDVHPHDVATVLDAEGIAVRAGHHCCQPLMRWLNVSATARASFHIYNDESDIDRLIKGLQKTKEYFGHVFR</sequence>
<dbReference type="SUPFAM" id="SSF53383">
    <property type="entry name" value="PLP-dependent transferases"/>
    <property type="match status" value="1"/>
</dbReference>
<organism evidence="10 11">
    <name type="scientific">Polycladospora coralii</name>
    <dbReference type="NCBI Taxonomy" id="2771432"/>
    <lineage>
        <taxon>Bacteria</taxon>
        <taxon>Bacillati</taxon>
        <taxon>Bacillota</taxon>
        <taxon>Bacilli</taxon>
        <taxon>Bacillales</taxon>
        <taxon>Thermoactinomycetaceae</taxon>
        <taxon>Polycladospora</taxon>
    </lineage>
</organism>
<dbReference type="EC" id="2.8.1.7" evidence="3 8"/>
<keyword evidence="5 8" id="KW-0663">Pyridoxal phosphate</keyword>
<evidence type="ECO:0000256" key="1">
    <source>
        <dbReference type="ARBA" id="ARBA00001933"/>
    </source>
</evidence>
<dbReference type="NCBIfam" id="TIGR01979">
    <property type="entry name" value="sufS"/>
    <property type="match status" value="1"/>
</dbReference>
<dbReference type="Proteomes" id="UP000661691">
    <property type="component" value="Unassembled WGS sequence"/>
</dbReference>
<evidence type="ECO:0000313" key="11">
    <source>
        <dbReference type="Proteomes" id="UP000661691"/>
    </source>
</evidence>
<evidence type="ECO:0000256" key="8">
    <source>
        <dbReference type="RuleBase" id="RU004506"/>
    </source>
</evidence>
<accession>A0A926NID5</accession>
<evidence type="ECO:0000256" key="7">
    <source>
        <dbReference type="RuleBase" id="RU004504"/>
    </source>
</evidence>
<evidence type="ECO:0000256" key="4">
    <source>
        <dbReference type="ARBA" id="ARBA00022679"/>
    </source>
</evidence>
<keyword evidence="4 8" id="KW-0808">Transferase</keyword>
<dbReference type="RefSeq" id="WP_191141117.1">
    <property type="nucleotide sequence ID" value="NZ_JACXAG020000014.1"/>
</dbReference>
<comment type="cofactor">
    <cofactor evidence="1 7">
        <name>pyridoxal 5'-phosphate</name>
        <dbReference type="ChEBI" id="CHEBI:597326"/>
    </cofactor>
</comment>
<proteinExistence type="inferred from homology"/>
<dbReference type="InterPro" id="IPR000192">
    <property type="entry name" value="Aminotrans_V_dom"/>
</dbReference>
<dbReference type="Pfam" id="PF00266">
    <property type="entry name" value="Aminotran_5"/>
    <property type="match status" value="1"/>
</dbReference>
<evidence type="ECO:0000256" key="6">
    <source>
        <dbReference type="ARBA" id="ARBA00050776"/>
    </source>
</evidence>
<dbReference type="CDD" id="cd06453">
    <property type="entry name" value="SufS_like"/>
    <property type="match status" value="1"/>
</dbReference>
<dbReference type="AlphaFoldDB" id="A0A926NID5"/>
<dbReference type="InterPro" id="IPR015424">
    <property type="entry name" value="PyrdxlP-dep_Trfase"/>
</dbReference>
<dbReference type="Gene3D" id="3.40.640.10">
    <property type="entry name" value="Type I PLP-dependent aspartate aminotransferase-like (Major domain)"/>
    <property type="match status" value="1"/>
</dbReference>
<dbReference type="GO" id="GO:0006534">
    <property type="term" value="P:cysteine metabolic process"/>
    <property type="evidence" value="ECO:0007669"/>
    <property type="project" value="UniProtKB-UniRule"/>
</dbReference>
<evidence type="ECO:0000256" key="3">
    <source>
        <dbReference type="ARBA" id="ARBA00012239"/>
    </source>
</evidence>
<protein>
    <recommendedName>
        <fullName evidence="3 8">Cysteine desulfurase</fullName>
        <ecNumber evidence="3 8">2.8.1.7</ecNumber>
    </recommendedName>
</protein>
<dbReference type="EMBL" id="JACXAH010000039">
    <property type="protein sequence ID" value="MBD1373818.1"/>
    <property type="molecule type" value="Genomic_DNA"/>
</dbReference>
<dbReference type="Gene3D" id="3.90.1150.10">
    <property type="entry name" value="Aspartate Aminotransferase, domain 1"/>
    <property type="match status" value="1"/>
</dbReference>
<reference evidence="11" key="1">
    <citation type="submission" date="2022-10" db="EMBL/GenBank/DDBJ databases">
        <title>A novel bacterium of genus Hazenella, isolated from South China Sea.</title>
        <authorList>
            <person name="Huang H."/>
            <person name="Mo K."/>
            <person name="Hu Y."/>
        </authorList>
    </citation>
    <scope>NUCLEOTIDE SEQUENCE [LARGE SCALE GENOMIC DNA]</scope>
    <source>
        <strain evidence="11">IB182357</strain>
    </source>
</reference>
<dbReference type="InterPro" id="IPR015422">
    <property type="entry name" value="PyrdxlP-dep_Trfase_small"/>
</dbReference>
<dbReference type="GO" id="GO:0030170">
    <property type="term" value="F:pyridoxal phosphate binding"/>
    <property type="evidence" value="ECO:0007669"/>
    <property type="project" value="UniProtKB-UniRule"/>
</dbReference>
<gene>
    <name evidence="10" type="ORF">IC620_15850</name>
</gene>
<evidence type="ECO:0000256" key="5">
    <source>
        <dbReference type="ARBA" id="ARBA00022898"/>
    </source>
</evidence>
<dbReference type="InterPro" id="IPR010970">
    <property type="entry name" value="Cys_dSase_SufS"/>
</dbReference>
<comment type="function">
    <text evidence="8">Catalyzes the removal of elemental sulfur and selenium atoms from L-cysteine, L-cystine, L-selenocysteine, and L-selenocystine to produce L-alanine.</text>
</comment>
<comment type="catalytic activity">
    <reaction evidence="6 8">
        <text>(sulfur carrier)-H + L-cysteine = (sulfur carrier)-SH + L-alanine</text>
        <dbReference type="Rhea" id="RHEA:43892"/>
        <dbReference type="Rhea" id="RHEA-COMP:14737"/>
        <dbReference type="Rhea" id="RHEA-COMP:14739"/>
        <dbReference type="ChEBI" id="CHEBI:29917"/>
        <dbReference type="ChEBI" id="CHEBI:35235"/>
        <dbReference type="ChEBI" id="CHEBI:57972"/>
        <dbReference type="ChEBI" id="CHEBI:64428"/>
        <dbReference type="EC" id="2.8.1.7"/>
    </reaction>
</comment>
<evidence type="ECO:0000259" key="9">
    <source>
        <dbReference type="Pfam" id="PF00266"/>
    </source>
</evidence>
<name>A0A926NID5_9BACL</name>
<comment type="similarity">
    <text evidence="2 8">Belongs to the class-V pyridoxal-phosphate-dependent aminotransferase family. Csd subfamily.</text>
</comment>
<evidence type="ECO:0000256" key="2">
    <source>
        <dbReference type="ARBA" id="ARBA00010447"/>
    </source>
</evidence>
<comment type="caution">
    <text evidence="10">The sequence shown here is derived from an EMBL/GenBank/DDBJ whole genome shotgun (WGS) entry which is preliminary data.</text>
</comment>
<feature type="domain" description="Aminotransferase class V" evidence="9">
    <location>
        <begin position="21"/>
        <end position="391"/>
    </location>
</feature>
<dbReference type="PANTHER" id="PTHR43586:SF8">
    <property type="entry name" value="CYSTEINE DESULFURASE 1, CHLOROPLASTIC"/>
    <property type="match status" value="1"/>
</dbReference>
<dbReference type="InterPro" id="IPR020578">
    <property type="entry name" value="Aminotrans_V_PyrdxlP_BS"/>
</dbReference>
<dbReference type="PROSITE" id="PS00595">
    <property type="entry name" value="AA_TRANSFER_CLASS_5"/>
    <property type="match status" value="1"/>
</dbReference>
<keyword evidence="11" id="KW-1185">Reference proteome</keyword>
<dbReference type="GO" id="GO:0031071">
    <property type="term" value="F:cysteine desulfurase activity"/>
    <property type="evidence" value="ECO:0007669"/>
    <property type="project" value="UniProtKB-UniRule"/>
</dbReference>